<evidence type="ECO:0000313" key="2">
    <source>
        <dbReference type="Proteomes" id="UP000388452"/>
    </source>
</evidence>
<accession>A0A5P8JPA1</accession>
<proteinExistence type="predicted"/>
<dbReference type="Proteomes" id="UP000388452">
    <property type="component" value="Chromosome"/>
</dbReference>
<gene>
    <name evidence="1" type="ORF">LM010_05665</name>
</gene>
<organism evidence="1 2">
    <name type="scientific">Lacticaseibacillus manihotivorans</name>
    <dbReference type="NCBI Taxonomy" id="88233"/>
    <lineage>
        <taxon>Bacteria</taxon>
        <taxon>Bacillati</taxon>
        <taxon>Bacillota</taxon>
        <taxon>Bacilli</taxon>
        <taxon>Lactobacillales</taxon>
        <taxon>Lactobacillaceae</taxon>
        <taxon>Lacticaseibacillus</taxon>
    </lineage>
</organism>
<sequence>MIMHSRRRIRVRGVVAEALTTQFLLPNDQIRSIHAVVIGATNFARVGKLESLDWPTQTIFAEFNQEFLHSELPLGYARPITLNGHLVKSHLIQQPADQHFVQQLRHQQRNTIGQKFEHWLMRERHKQDLTWPKTVAHLQASIEAYMDATLSLAELSRQFEKVYHAFGPFQQQRVQALTSGARSLAAKFERSIDERLSIAYLLIDVQRVTNFQYSDARDTQITSEPNDFERRDEAGYLQHMFNQVQLQKAEFKRLGLPFYDPERLASQRSRNEPVWEPSSLKLYHL</sequence>
<dbReference type="RefSeq" id="WP_056963528.1">
    <property type="nucleotide sequence ID" value="NZ_CP045068.1"/>
</dbReference>
<evidence type="ECO:0000313" key="1">
    <source>
        <dbReference type="EMBL" id="QFQ90943.1"/>
    </source>
</evidence>
<dbReference type="EMBL" id="CP045068">
    <property type="protein sequence ID" value="QFQ90943.1"/>
    <property type="molecule type" value="Genomic_DNA"/>
</dbReference>
<dbReference type="AlphaFoldDB" id="A0A5P8JPA1"/>
<reference evidence="1 2" key="1">
    <citation type="submission" date="2019-10" db="EMBL/GenBank/DDBJ databases">
        <title>Genome sequencing of Lactobacillus manihotivorans.</title>
        <authorList>
            <person name="Kim K."/>
        </authorList>
    </citation>
    <scope>NUCLEOTIDE SEQUENCE [LARGE SCALE GENOMIC DNA]</scope>
    <source>
        <strain evidence="1 2">LM010</strain>
    </source>
</reference>
<name>A0A5P8JPA1_9LACO</name>
<protein>
    <submittedName>
        <fullName evidence="1">Uncharacterized protein</fullName>
    </submittedName>
</protein>